<keyword evidence="4" id="KW-0808">Transferase</keyword>
<dbReference type="PANTHER" id="PTHR24421">
    <property type="entry name" value="NITRATE/NITRITE SENSOR PROTEIN NARX-RELATED"/>
    <property type="match status" value="1"/>
</dbReference>
<evidence type="ECO:0000256" key="2">
    <source>
        <dbReference type="ARBA" id="ARBA00012438"/>
    </source>
</evidence>
<dbReference type="GO" id="GO:0005524">
    <property type="term" value="F:ATP binding"/>
    <property type="evidence" value="ECO:0007669"/>
    <property type="project" value="UniProtKB-KW"/>
</dbReference>
<evidence type="ECO:0000256" key="6">
    <source>
        <dbReference type="ARBA" id="ARBA00022777"/>
    </source>
</evidence>
<name>A0A9X2K6I1_9ACTN</name>
<dbReference type="Pfam" id="PF07730">
    <property type="entry name" value="HisKA_3"/>
    <property type="match status" value="1"/>
</dbReference>
<feature type="transmembrane region" description="Helical" evidence="9">
    <location>
        <begin position="89"/>
        <end position="108"/>
    </location>
</feature>
<feature type="transmembrane region" description="Helical" evidence="9">
    <location>
        <begin position="62"/>
        <end position="82"/>
    </location>
</feature>
<evidence type="ECO:0000259" key="10">
    <source>
        <dbReference type="Pfam" id="PF07730"/>
    </source>
</evidence>
<evidence type="ECO:0000256" key="9">
    <source>
        <dbReference type="SAM" id="Phobius"/>
    </source>
</evidence>
<dbReference type="Proteomes" id="UP001139648">
    <property type="component" value="Unassembled WGS sequence"/>
</dbReference>
<gene>
    <name evidence="11" type="ORF">HD597_009622</name>
</gene>
<feature type="domain" description="Signal transduction histidine kinase subgroup 3 dimerisation and phosphoacceptor" evidence="10">
    <location>
        <begin position="185"/>
        <end position="247"/>
    </location>
</feature>
<dbReference type="RefSeq" id="WP_253753511.1">
    <property type="nucleotide sequence ID" value="NZ_BAABKA010000021.1"/>
</dbReference>
<keyword evidence="3" id="KW-0597">Phosphoprotein</keyword>
<keyword evidence="9" id="KW-1133">Transmembrane helix</keyword>
<dbReference type="AlphaFoldDB" id="A0A9X2K6I1"/>
<evidence type="ECO:0000256" key="3">
    <source>
        <dbReference type="ARBA" id="ARBA00022553"/>
    </source>
</evidence>
<comment type="caution">
    <text evidence="11">The sequence shown here is derived from an EMBL/GenBank/DDBJ whole genome shotgun (WGS) entry which is preliminary data.</text>
</comment>
<keyword evidence="8" id="KW-0902">Two-component regulatory system</keyword>
<dbReference type="GO" id="GO:0016020">
    <property type="term" value="C:membrane"/>
    <property type="evidence" value="ECO:0007669"/>
    <property type="project" value="InterPro"/>
</dbReference>
<evidence type="ECO:0000256" key="4">
    <source>
        <dbReference type="ARBA" id="ARBA00022679"/>
    </source>
</evidence>
<keyword evidence="9" id="KW-0812">Transmembrane</keyword>
<evidence type="ECO:0000256" key="7">
    <source>
        <dbReference type="ARBA" id="ARBA00022840"/>
    </source>
</evidence>
<feature type="transmembrane region" description="Helical" evidence="9">
    <location>
        <begin position="12"/>
        <end position="36"/>
    </location>
</feature>
<dbReference type="EMBL" id="JAMZEB010000002">
    <property type="protein sequence ID" value="MCP2362602.1"/>
    <property type="molecule type" value="Genomic_DNA"/>
</dbReference>
<keyword evidence="7" id="KW-0067">ATP-binding</keyword>
<feature type="transmembrane region" description="Helical" evidence="9">
    <location>
        <begin position="128"/>
        <end position="147"/>
    </location>
</feature>
<accession>A0A9X2K6I1</accession>
<keyword evidence="5" id="KW-0547">Nucleotide-binding</keyword>
<evidence type="ECO:0000256" key="8">
    <source>
        <dbReference type="ARBA" id="ARBA00023012"/>
    </source>
</evidence>
<keyword evidence="6 11" id="KW-0418">Kinase</keyword>
<evidence type="ECO:0000256" key="5">
    <source>
        <dbReference type="ARBA" id="ARBA00022741"/>
    </source>
</evidence>
<evidence type="ECO:0000256" key="1">
    <source>
        <dbReference type="ARBA" id="ARBA00000085"/>
    </source>
</evidence>
<dbReference type="InterPro" id="IPR050482">
    <property type="entry name" value="Sensor_HK_TwoCompSys"/>
</dbReference>
<keyword evidence="12" id="KW-1185">Reference proteome</keyword>
<comment type="catalytic activity">
    <reaction evidence="1">
        <text>ATP + protein L-histidine = ADP + protein N-phospho-L-histidine.</text>
        <dbReference type="EC" id="2.7.13.3"/>
    </reaction>
</comment>
<sequence length="262" mass="28725">MVVVRAAVRGMAGLVLGAVMAVVELVWVVVAVPLLVLPPARPWSFRGARWLAEADRVRVNRWLGGAVAPGLAGGRVLAYVAMRAMAGGLGGGVLVLVGIWVAVSWQALSGGMSERAGWSWYDPITWTVFVLLVLFLAVQALMGLAALERRLAAWGLAPSDKEVLRGRVEQLSRTRAEVLEAVDDERRRIERDLHDGVQQRLVALGMLLGRADRLDDPGAAAALFRQAREESRRALEELREVAWRICPAPPRRRLPPSWSARR</sequence>
<dbReference type="EC" id="2.7.13.3" evidence="2"/>
<proteinExistence type="predicted"/>
<evidence type="ECO:0000313" key="11">
    <source>
        <dbReference type="EMBL" id="MCP2362602.1"/>
    </source>
</evidence>
<reference evidence="11" key="1">
    <citation type="submission" date="2022-06" db="EMBL/GenBank/DDBJ databases">
        <title>Sequencing the genomes of 1000 actinobacteria strains.</title>
        <authorList>
            <person name="Klenk H.-P."/>
        </authorList>
    </citation>
    <scope>NUCLEOTIDE SEQUENCE</scope>
    <source>
        <strain evidence="11">DSM 46694</strain>
    </source>
</reference>
<dbReference type="InterPro" id="IPR011712">
    <property type="entry name" value="Sig_transdc_His_kin_sub3_dim/P"/>
</dbReference>
<organism evidence="11 12">
    <name type="scientific">Nonomuraea thailandensis</name>
    <dbReference type="NCBI Taxonomy" id="1188745"/>
    <lineage>
        <taxon>Bacteria</taxon>
        <taxon>Bacillati</taxon>
        <taxon>Actinomycetota</taxon>
        <taxon>Actinomycetes</taxon>
        <taxon>Streptosporangiales</taxon>
        <taxon>Streptosporangiaceae</taxon>
        <taxon>Nonomuraea</taxon>
    </lineage>
</organism>
<dbReference type="PANTHER" id="PTHR24421:SF10">
    <property type="entry name" value="NITRATE_NITRITE SENSOR PROTEIN NARQ"/>
    <property type="match status" value="1"/>
</dbReference>
<dbReference type="GO" id="GO:0046983">
    <property type="term" value="F:protein dimerization activity"/>
    <property type="evidence" value="ECO:0007669"/>
    <property type="project" value="InterPro"/>
</dbReference>
<protein>
    <recommendedName>
        <fullName evidence="2">histidine kinase</fullName>
        <ecNumber evidence="2">2.7.13.3</ecNumber>
    </recommendedName>
</protein>
<keyword evidence="9" id="KW-0472">Membrane</keyword>
<dbReference type="GO" id="GO:0000155">
    <property type="term" value="F:phosphorelay sensor kinase activity"/>
    <property type="evidence" value="ECO:0007669"/>
    <property type="project" value="InterPro"/>
</dbReference>
<dbReference type="Gene3D" id="1.20.5.1930">
    <property type="match status" value="1"/>
</dbReference>
<evidence type="ECO:0000313" key="12">
    <source>
        <dbReference type="Proteomes" id="UP001139648"/>
    </source>
</evidence>